<gene>
    <name evidence="1" type="ORF">DFO65_10247</name>
</gene>
<protein>
    <submittedName>
        <fullName evidence="1">Cell envelope-related Asp23 family protein</fullName>
    </submittedName>
</protein>
<organism evidence="1 2">
    <name type="scientific">Brevibacterium celere</name>
    <dbReference type="NCBI Taxonomy" id="225845"/>
    <lineage>
        <taxon>Bacteria</taxon>
        <taxon>Bacillati</taxon>
        <taxon>Actinomycetota</taxon>
        <taxon>Actinomycetes</taxon>
        <taxon>Micrococcales</taxon>
        <taxon>Brevibacteriaceae</taxon>
        <taxon>Brevibacterium</taxon>
    </lineage>
</organism>
<keyword evidence="2" id="KW-1185">Reference proteome</keyword>
<accession>A0A366INR4</accession>
<dbReference type="RefSeq" id="WP_113902921.1">
    <property type="nucleotide sequence ID" value="NZ_QNSB01000002.1"/>
</dbReference>
<reference evidence="1 2" key="1">
    <citation type="submission" date="2018-06" db="EMBL/GenBank/DDBJ databases">
        <title>Freshwater and sediment microbial communities from various areas in North America, analyzing microbe dynamics in response to fracking.</title>
        <authorList>
            <person name="Lamendella R."/>
        </authorList>
    </citation>
    <scope>NUCLEOTIDE SEQUENCE [LARGE SCALE GENOMIC DNA]</scope>
    <source>
        <strain evidence="1 2">3b_TX</strain>
    </source>
</reference>
<evidence type="ECO:0000313" key="2">
    <source>
        <dbReference type="Proteomes" id="UP000253509"/>
    </source>
</evidence>
<proteinExistence type="predicted"/>
<comment type="caution">
    <text evidence="1">The sequence shown here is derived from an EMBL/GenBank/DDBJ whole genome shotgun (WGS) entry which is preliminary data.</text>
</comment>
<dbReference type="Proteomes" id="UP000253509">
    <property type="component" value="Unassembled WGS sequence"/>
</dbReference>
<name>A0A366INR4_9MICO</name>
<sequence>MDGSRGTTTVADRVIEKTASQVLRLRPEVERPASRMAAFGARGSLPAVSAQLSGRSCTLAVRVGLRYPCPIAASADALRRRLMAEVEDLTGVRVRQVDVDVVSLSPQAEAIGERRPL</sequence>
<evidence type="ECO:0000313" key="1">
    <source>
        <dbReference type="EMBL" id="RBP73519.1"/>
    </source>
</evidence>
<dbReference type="AlphaFoldDB" id="A0A366INR4"/>
<dbReference type="EMBL" id="QNSB01000002">
    <property type="protein sequence ID" value="RBP73519.1"/>
    <property type="molecule type" value="Genomic_DNA"/>
</dbReference>